<keyword evidence="2" id="KW-1185">Reference proteome</keyword>
<organism evidence="1 2">
    <name type="scientific">Chryseolinea soli</name>
    <dbReference type="NCBI Taxonomy" id="2321403"/>
    <lineage>
        <taxon>Bacteria</taxon>
        <taxon>Pseudomonadati</taxon>
        <taxon>Bacteroidota</taxon>
        <taxon>Cytophagia</taxon>
        <taxon>Cytophagales</taxon>
        <taxon>Fulvivirgaceae</taxon>
        <taxon>Chryseolinea</taxon>
    </lineage>
</organism>
<dbReference type="OrthoDB" id="194359at2"/>
<evidence type="ECO:0000313" key="2">
    <source>
        <dbReference type="Proteomes" id="UP000266183"/>
    </source>
</evidence>
<name>A0A385SYQ5_9BACT</name>
<accession>A0A385SYQ5</accession>
<dbReference type="AlphaFoldDB" id="A0A385SYQ5"/>
<evidence type="ECO:0000313" key="1">
    <source>
        <dbReference type="EMBL" id="AYB35247.1"/>
    </source>
</evidence>
<reference evidence="2" key="1">
    <citation type="submission" date="2018-09" db="EMBL/GenBank/DDBJ databases">
        <title>Chryseolinea sp. KIS68-18 isolated from soil.</title>
        <authorList>
            <person name="Weon H.-Y."/>
            <person name="Kwon S.-W."/>
            <person name="Lee S.A."/>
        </authorList>
    </citation>
    <scope>NUCLEOTIDE SEQUENCE [LARGE SCALE GENOMIC DNA]</scope>
    <source>
        <strain evidence="2">KIS68-18</strain>
    </source>
</reference>
<dbReference type="EMBL" id="CP032382">
    <property type="protein sequence ID" value="AYB35247.1"/>
    <property type="molecule type" value="Genomic_DNA"/>
</dbReference>
<proteinExistence type="predicted"/>
<protein>
    <submittedName>
        <fullName evidence="1">Uncharacterized protein</fullName>
    </submittedName>
</protein>
<dbReference type="KEGG" id="chk:D4L85_33750"/>
<gene>
    <name evidence="1" type="ORF">D4L85_33750</name>
</gene>
<dbReference type="Proteomes" id="UP000266183">
    <property type="component" value="Chromosome"/>
</dbReference>
<sequence>MRKHAGMRPQDVPILLKILSYDYAGQSNWQMKQIAQDLQVSPSEISESLNRSFQADLISQDKRKVNRLALLEFLKHGIRYVFPQKPGSIVRGIKTAHSAPPLNRLIISNDYYVWPAAEGDAKGQAIEPLYPSVVNASQKDPYLYECLALIDAIRVGRVREQEAAREELSRLLQRNGKQND</sequence>